<dbReference type="CDD" id="cd22347">
    <property type="entry name" value="PDDEXK_nuclease"/>
    <property type="match status" value="1"/>
</dbReference>
<comment type="caution">
    <text evidence="2">The sequence shown here is derived from an EMBL/GenBank/DDBJ whole genome shotgun (WGS) entry which is preliminary data.</text>
</comment>
<evidence type="ECO:0000313" key="2">
    <source>
        <dbReference type="EMBL" id="RSO63387.1"/>
    </source>
</evidence>
<dbReference type="GO" id="GO:0004519">
    <property type="term" value="F:endonuclease activity"/>
    <property type="evidence" value="ECO:0007669"/>
    <property type="project" value="UniProtKB-KW"/>
</dbReference>
<organism evidence="2 3">
    <name type="scientific">Acinetobacter pittii</name>
    <name type="common">Acinetobacter genomosp. 3</name>
    <dbReference type="NCBI Taxonomy" id="48296"/>
    <lineage>
        <taxon>Bacteria</taxon>
        <taxon>Pseudomonadati</taxon>
        <taxon>Pseudomonadota</taxon>
        <taxon>Gammaproteobacteria</taxon>
        <taxon>Moraxellales</taxon>
        <taxon>Moraxellaceae</taxon>
        <taxon>Acinetobacter</taxon>
        <taxon>Acinetobacter calcoaceticus/baumannii complex</taxon>
    </lineage>
</organism>
<proteinExistence type="predicted"/>
<dbReference type="Gene3D" id="3.40.210.20">
    <property type="entry name" value="MvaI/BcnI restriction endonuclease, catalytic domain"/>
    <property type="match status" value="1"/>
</dbReference>
<evidence type="ECO:0000259" key="1">
    <source>
        <dbReference type="Pfam" id="PF15515"/>
    </source>
</evidence>
<name>A0AB37TLW3_ACIPI</name>
<dbReference type="InterPro" id="IPR043005">
    <property type="entry name" value="MvaI_BcnI_rec"/>
</dbReference>
<dbReference type="InterPro" id="IPR029127">
    <property type="entry name" value="MvaI_BcnI"/>
</dbReference>
<protein>
    <submittedName>
        <fullName evidence="2">MvaI/BcnI restriction endonuclease family protein</fullName>
    </submittedName>
</protein>
<evidence type="ECO:0000313" key="3">
    <source>
        <dbReference type="Proteomes" id="UP000271320"/>
    </source>
</evidence>
<dbReference type="AlphaFoldDB" id="A0AB37TLW3"/>
<dbReference type="Gene3D" id="3.30.70.3570">
    <property type="entry name" value="MvaI/BcnI restriction endonuclease, recognition domain"/>
    <property type="match status" value="1"/>
</dbReference>
<dbReference type="Pfam" id="PF15515">
    <property type="entry name" value="MvaI_BcnI"/>
    <property type="match status" value="1"/>
</dbReference>
<dbReference type="EMBL" id="RFEW01000001">
    <property type="protein sequence ID" value="RSO63387.1"/>
    <property type="molecule type" value="Genomic_DNA"/>
</dbReference>
<dbReference type="InterPro" id="IPR043004">
    <property type="entry name" value="MvaI_BcnI_cat"/>
</dbReference>
<keyword evidence="2" id="KW-0255">Endonuclease</keyword>
<sequence>MNQRTPVLLTSEQNQISLKNRQYLAQKGIDYGLLSITQTGLDKSIMDAVGSLRAYLKEQQYHDYDTQLQGTPHKVLNPCFLVISDNEAQNQKVSLYRPETKKGDPRIWIYGLKSCALPGDEIALIVDKSELYIFNISKLDLSTNQVLAQIVNDYEAVANELLELLQTLSQKGPLQAIMKGDTAIGMTIEHALGIPANSSPFPDYKGIELKSSRLNKASNRTNLFAQVPDWSISTLKSSQQIVDKYGYPRDGDLKLYCTLAANKYNSQGLGFEVDFNNDVLNEIHIQDGSVVSWLGQTLRNKLLEKHRETFWIKADTHISNDDEYFTLRSITHTKNPLASQFLLLMEQGIITMDHLIKRKNMTGGAREKGPLFKIKPQHLSLLFPEPKDYIFQQR</sequence>
<dbReference type="Proteomes" id="UP000271320">
    <property type="component" value="Unassembled WGS sequence"/>
</dbReference>
<feature type="domain" description="MvaI/BcnI restriction endonuclease" evidence="1">
    <location>
        <begin position="164"/>
        <end position="383"/>
    </location>
</feature>
<keyword evidence="2" id="KW-0378">Hydrolase</keyword>
<gene>
    <name evidence="2" type="ORF">EA752_01300</name>
</gene>
<reference evidence="2 3" key="1">
    <citation type="submission" date="2018-10" db="EMBL/GenBank/DDBJ databases">
        <title>GWAS and RNA-Seq identify cryptic mechanisms of antimicrobial resistance in Acinetobacter baumannii.</title>
        <authorList>
            <person name="Sahl J.W."/>
        </authorList>
    </citation>
    <scope>NUCLEOTIDE SEQUENCE [LARGE SCALE GENOMIC DNA]</scope>
    <source>
        <strain evidence="2 3">TG41884</strain>
    </source>
</reference>
<accession>A0AB37TLW3</accession>
<dbReference type="RefSeq" id="WP_125530208.1">
    <property type="nucleotide sequence ID" value="NZ_BKDB01000009.1"/>
</dbReference>
<keyword evidence="2" id="KW-0540">Nuclease</keyword>